<dbReference type="Proteomes" id="UP001153365">
    <property type="component" value="Unassembled WGS sequence"/>
</dbReference>
<gene>
    <name evidence="11" type="ORF">PPACK8108_LOCUS25340</name>
</gene>
<keyword evidence="6" id="KW-0067">ATP-binding</keyword>
<dbReference type="CDD" id="cd18805">
    <property type="entry name" value="SF2_C_suv3"/>
    <property type="match status" value="1"/>
</dbReference>
<dbReference type="GO" id="GO:0000965">
    <property type="term" value="P:mitochondrial RNA 3'-end processing"/>
    <property type="evidence" value="ECO:0007669"/>
    <property type="project" value="TreeGrafter"/>
</dbReference>
<accession>A0AAV0BRP0</accession>
<name>A0AAV0BRP0_PHAPC</name>
<dbReference type="EC" id="3.6.4.13" evidence="2"/>
<dbReference type="Pfam" id="PF00271">
    <property type="entry name" value="Helicase_C"/>
    <property type="match status" value="1"/>
</dbReference>
<dbReference type="GO" id="GO:0005524">
    <property type="term" value="F:ATP binding"/>
    <property type="evidence" value="ECO:0007669"/>
    <property type="project" value="UniProtKB-KW"/>
</dbReference>
<comment type="subcellular location">
    <subcellularLocation>
        <location evidence="1">Mitochondrion</location>
    </subcellularLocation>
</comment>
<dbReference type="InterPro" id="IPR001650">
    <property type="entry name" value="Helicase_C-like"/>
</dbReference>
<dbReference type="GO" id="GO:0003724">
    <property type="term" value="F:RNA helicase activity"/>
    <property type="evidence" value="ECO:0007669"/>
    <property type="project" value="UniProtKB-EC"/>
</dbReference>
<reference evidence="11" key="1">
    <citation type="submission" date="2022-06" db="EMBL/GenBank/DDBJ databases">
        <authorList>
            <consortium name="SYNGENTA / RWTH Aachen University"/>
        </authorList>
    </citation>
    <scope>NUCLEOTIDE SEQUENCE</scope>
</reference>
<evidence type="ECO:0000256" key="1">
    <source>
        <dbReference type="ARBA" id="ARBA00004173"/>
    </source>
</evidence>
<dbReference type="InterPro" id="IPR050699">
    <property type="entry name" value="RNA-DNA_Helicase"/>
</dbReference>
<dbReference type="Gene3D" id="3.40.50.300">
    <property type="entry name" value="P-loop containing nucleotide triphosphate hydrolases"/>
    <property type="match status" value="2"/>
</dbReference>
<evidence type="ECO:0000313" key="12">
    <source>
        <dbReference type="Proteomes" id="UP001153365"/>
    </source>
</evidence>
<dbReference type="Pfam" id="PF12513">
    <property type="entry name" value="SUV3_C"/>
    <property type="match status" value="1"/>
</dbReference>
<dbReference type="SMART" id="SM00490">
    <property type="entry name" value="HELICc"/>
    <property type="match status" value="1"/>
</dbReference>
<dbReference type="SUPFAM" id="SSF52540">
    <property type="entry name" value="P-loop containing nucleoside triphosphate hydrolases"/>
    <property type="match status" value="1"/>
</dbReference>
<keyword evidence="3" id="KW-0547">Nucleotide-binding</keyword>
<dbReference type="InterPro" id="IPR044774">
    <property type="entry name" value="Suv3_DEXQc"/>
</dbReference>
<evidence type="ECO:0000256" key="3">
    <source>
        <dbReference type="ARBA" id="ARBA00022741"/>
    </source>
</evidence>
<evidence type="ECO:0000259" key="10">
    <source>
        <dbReference type="PROSITE" id="PS51194"/>
    </source>
</evidence>
<keyword evidence="7" id="KW-0809">Transit peptide</keyword>
<dbReference type="Pfam" id="PF22527">
    <property type="entry name" value="DEXQc_Suv3"/>
    <property type="match status" value="1"/>
</dbReference>
<keyword evidence="5" id="KW-0347">Helicase</keyword>
<evidence type="ECO:0000256" key="2">
    <source>
        <dbReference type="ARBA" id="ARBA00012552"/>
    </source>
</evidence>
<dbReference type="InterPro" id="IPR055206">
    <property type="entry name" value="DEXQc_SUV3"/>
</dbReference>
<dbReference type="InterPro" id="IPR027417">
    <property type="entry name" value="P-loop_NTPase"/>
</dbReference>
<dbReference type="PROSITE" id="PS51194">
    <property type="entry name" value="HELICASE_CTER"/>
    <property type="match status" value="1"/>
</dbReference>
<dbReference type="PANTHER" id="PTHR12131">
    <property type="entry name" value="ATP-DEPENDENT RNA AND DNA HELICASE"/>
    <property type="match status" value="1"/>
</dbReference>
<dbReference type="GO" id="GO:0016787">
    <property type="term" value="F:hydrolase activity"/>
    <property type="evidence" value="ECO:0007669"/>
    <property type="project" value="UniProtKB-KW"/>
</dbReference>
<dbReference type="FunFam" id="3.40.50.300:FF:000269">
    <property type="entry name" value="ATP-dependent RNA helicase SUPV3L1, mitochondrial"/>
    <property type="match status" value="1"/>
</dbReference>
<dbReference type="Gene3D" id="1.20.58.1080">
    <property type="match status" value="1"/>
</dbReference>
<dbReference type="AlphaFoldDB" id="A0AAV0BRP0"/>
<evidence type="ECO:0000256" key="5">
    <source>
        <dbReference type="ARBA" id="ARBA00022806"/>
    </source>
</evidence>
<dbReference type="EMBL" id="CALTRL010006199">
    <property type="protein sequence ID" value="CAH7690098.1"/>
    <property type="molecule type" value="Genomic_DNA"/>
</dbReference>
<sequence>MIYLTFTRQLFYHKRLNNHHHLLLLQSQINRHFTHSINPSDHHHHQQQQQQQHLEQCHHLLLNRIKSFSVLPTASLNYQTLTSLGFINKNKASSHLIRSLSQSFSSSILHTLSSQHKDTGRLDNQISNLISDLKDLVINNSGSGDNVRIGQSHDLITQLDHSILSHFISWVSSNHHQPQSIQNSNRSSCHLNLQSLFDSTSRLVDIKRPHELYPDSRRFKRQIHLHIGPTNSGKTYAGLRALHGAHTGVYAGPLRLLAHEVFSRFNQGKISDDLPARQCNLLTGEEQRIVGQSVGLTSCTVEMISTKQFYDVVVIDEIQMISDRQRGDAWTQAFLGVQSKQIHLCGEESVLELIRDLTDSCGDQLILHRYNRLTPLKVSDSSLAGDLTRLRPGDCLVTFSRQNIYSLRRSIQSVTDLRVGIAYGALPPEVREKEAQMFNIGSDPSEQDAYDVLVGSDAIGMGLNLKIKRVIFESLHKYDGKSQIRLSSSQIKQIAGRAGRFGLHSKQHQPVKTKINTTTNSSNQTTLTNISDGVFDQNDHHLEGVGEVLTLQESDMELLRSSMEEPIQPIRRATIKAPFSTIEGLSRLLPDQTSYSTLLRLRRSLTITSPNFVIGDEQSAIEIADSVGSEGSLSLLEKDLFCNSPCNSRNLLLNSAIRAWARKHGERGEVNLGEWLKLEGFERTMRVVRENMLKINEMKKLLNETDKILKKRKLDESFIKSDDDQDDGEFTVKMKIRRLESDQNEAIKRLESIHKCLVLYLWLSFRLPESFRSFKECLDLKSQCEEVLSIGLKF</sequence>
<dbReference type="GO" id="GO:0045025">
    <property type="term" value="C:mitochondrial degradosome"/>
    <property type="evidence" value="ECO:0007669"/>
    <property type="project" value="TreeGrafter"/>
</dbReference>
<dbReference type="PANTHER" id="PTHR12131:SF1">
    <property type="entry name" value="ATP-DEPENDENT RNA HELICASE SUPV3L1, MITOCHONDRIAL-RELATED"/>
    <property type="match status" value="1"/>
</dbReference>
<evidence type="ECO:0000256" key="4">
    <source>
        <dbReference type="ARBA" id="ARBA00022801"/>
    </source>
</evidence>
<dbReference type="Gene3D" id="1.20.272.40">
    <property type="match status" value="1"/>
</dbReference>
<keyword evidence="8" id="KW-0496">Mitochondrion</keyword>
<keyword evidence="4 11" id="KW-0378">Hydrolase</keyword>
<evidence type="ECO:0000256" key="7">
    <source>
        <dbReference type="ARBA" id="ARBA00022946"/>
    </source>
</evidence>
<comment type="catalytic activity">
    <reaction evidence="9">
        <text>ATP + H2O = ADP + phosphate + H(+)</text>
        <dbReference type="Rhea" id="RHEA:13065"/>
        <dbReference type="ChEBI" id="CHEBI:15377"/>
        <dbReference type="ChEBI" id="CHEBI:15378"/>
        <dbReference type="ChEBI" id="CHEBI:30616"/>
        <dbReference type="ChEBI" id="CHEBI:43474"/>
        <dbReference type="ChEBI" id="CHEBI:456216"/>
        <dbReference type="EC" id="3.6.4.13"/>
    </reaction>
</comment>
<dbReference type="InterPro" id="IPR022192">
    <property type="entry name" value="SUV3_C"/>
</dbReference>
<proteinExistence type="predicted"/>
<evidence type="ECO:0000256" key="6">
    <source>
        <dbReference type="ARBA" id="ARBA00022840"/>
    </source>
</evidence>
<protein>
    <recommendedName>
        <fullName evidence="2">RNA helicase</fullName>
        <ecNumber evidence="2">3.6.4.13</ecNumber>
    </recommendedName>
</protein>
<organism evidence="11 12">
    <name type="scientific">Phakopsora pachyrhizi</name>
    <name type="common">Asian soybean rust disease fungus</name>
    <dbReference type="NCBI Taxonomy" id="170000"/>
    <lineage>
        <taxon>Eukaryota</taxon>
        <taxon>Fungi</taxon>
        <taxon>Dikarya</taxon>
        <taxon>Basidiomycota</taxon>
        <taxon>Pucciniomycotina</taxon>
        <taxon>Pucciniomycetes</taxon>
        <taxon>Pucciniales</taxon>
        <taxon>Phakopsoraceae</taxon>
        <taxon>Phakopsora</taxon>
    </lineage>
</organism>
<evidence type="ECO:0000256" key="8">
    <source>
        <dbReference type="ARBA" id="ARBA00023128"/>
    </source>
</evidence>
<feature type="domain" description="Helicase C-terminal" evidence="10">
    <location>
        <begin position="353"/>
        <end position="534"/>
    </location>
</feature>
<dbReference type="CDD" id="cd17913">
    <property type="entry name" value="DEXQc_Suv3"/>
    <property type="match status" value="1"/>
</dbReference>
<keyword evidence="12" id="KW-1185">Reference proteome</keyword>
<evidence type="ECO:0000313" key="11">
    <source>
        <dbReference type="EMBL" id="CAH7690098.1"/>
    </source>
</evidence>
<evidence type="ECO:0000256" key="9">
    <source>
        <dbReference type="ARBA" id="ARBA00047984"/>
    </source>
</evidence>
<comment type="caution">
    <text evidence="11">The sequence shown here is derived from an EMBL/GenBank/DDBJ whole genome shotgun (WGS) entry which is preliminary data.</text>
</comment>